<evidence type="ECO:0000256" key="4">
    <source>
        <dbReference type="ARBA" id="ARBA00022483"/>
    </source>
</evidence>
<dbReference type="InterPro" id="IPR036322">
    <property type="entry name" value="WD40_repeat_dom_sf"/>
</dbReference>
<dbReference type="GO" id="GO:0012505">
    <property type="term" value="C:endomembrane system"/>
    <property type="evidence" value="ECO:0007669"/>
    <property type="project" value="UniProtKB-SubCell"/>
</dbReference>
<evidence type="ECO:0000256" key="7">
    <source>
        <dbReference type="ARBA" id="ARBA00022574"/>
    </source>
</evidence>
<dbReference type="GO" id="GO:0030864">
    <property type="term" value="C:cortical actin cytoskeleton"/>
    <property type="evidence" value="ECO:0007669"/>
    <property type="project" value="TreeGrafter"/>
</dbReference>
<dbReference type="GeneID" id="100168313"/>
<dbReference type="PANTHER" id="PTHR10241:SF29">
    <property type="entry name" value="LETHAL(2) GIANT LARVAE PROTEIN"/>
    <property type="match status" value="1"/>
</dbReference>
<evidence type="ECO:0000256" key="5">
    <source>
        <dbReference type="ARBA" id="ARBA00022490"/>
    </source>
</evidence>
<dbReference type="GO" id="GO:0006893">
    <property type="term" value="P:Golgi to plasma membrane transport"/>
    <property type="evidence" value="ECO:0007669"/>
    <property type="project" value="TreeGrafter"/>
</dbReference>
<protein>
    <recommendedName>
        <fullName evidence="16">Protein lethal(2) giant larvae</fullName>
    </recommendedName>
</protein>
<dbReference type="SMART" id="SM00320">
    <property type="entry name" value="WD40"/>
    <property type="match status" value="7"/>
</dbReference>
<accession>A0A8R2D160</accession>
<feature type="compositionally biased region" description="Low complexity" evidence="11">
    <location>
        <begin position="979"/>
        <end position="990"/>
    </location>
</feature>
<keyword evidence="9" id="KW-0472">Membrane</keyword>
<evidence type="ECO:0000256" key="2">
    <source>
        <dbReference type="ARBA" id="ARBA00004496"/>
    </source>
</evidence>
<dbReference type="Gene3D" id="2.130.10.10">
    <property type="entry name" value="YVTN repeat-like/Quinoprotein amine dehydrogenase"/>
    <property type="match status" value="2"/>
</dbReference>
<evidence type="ECO:0000256" key="10">
    <source>
        <dbReference type="PROSITE-ProRule" id="PRU00221"/>
    </source>
</evidence>
<feature type="repeat" description="WD" evidence="10">
    <location>
        <begin position="217"/>
        <end position="258"/>
    </location>
</feature>
<evidence type="ECO:0000313" key="14">
    <source>
        <dbReference type="EnsemblMetazoa" id="XP_016656096.1"/>
    </source>
</evidence>
<dbReference type="PRINTS" id="PR00962">
    <property type="entry name" value="LETHAL2GIANT"/>
</dbReference>
<dbReference type="SUPFAM" id="SSF50978">
    <property type="entry name" value="WD40 repeat-like"/>
    <property type="match status" value="2"/>
</dbReference>
<evidence type="ECO:0000256" key="8">
    <source>
        <dbReference type="ARBA" id="ARBA00022737"/>
    </source>
</evidence>
<dbReference type="RefSeq" id="XP_008178258.1">
    <property type="nucleotide sequence ID" value="XM_008180036.2"/>
</dbReference>
<evidence type="ECO:0000256" key="1">
    <source>
        <dbReference type="ARBA" id="ARBA00004308"/>
    </source>
</evidence>
<dbReference type="OrthoDB" id="19944at2759"/>
<dbReference type="GO" id="GO:0032878">
    <property type="term" value="P:regulation of establishment or maintenance of cell polarity"/>
    <property type="evidence" value="ECO:0007669"/>
    <property type="project" value="TreeGrafter"/>
</dbReference>
<organism evidence="14 15">
    <name type="scientific">Acyrthosiphon pisum</name>
    <name type="common">Pea aphid</name>
    <dbReference type="NCBI Taxonomy" id="7029"/>
    <lineage>
        <taxon>Eukaryota</taxon>
        <taxon>Metazoa</taxon>
        <taxon>Ecdysozoa</taxon>
        <taxon>Arthropoda</taxon>
        <taxon>Hexapoda</taxon>
        <taxon>Insecta</taxon>
        <taxon>Pterygota</taxon>
        <taxon>Neoptera</taxon>
        <taxon>Paraneoptera</taxon>
        <taxon>Hemiptera</taxon>
        <taxon>Sternorrhyncha</taxon>
        <taxon>Aphidomorpha</taxon>
        <taxon>Aphidoidea</taxon>
        <taxon>Aphididae</taxon>
        <taxon>Macrosiphini</taxon>
        <taxon>Acyrthosiphon</taxon>
    </lineage>
</organism>
<evidence type="ECO:0000256" key="11">
    <source>
        <dbReference type="SAM" id="MobiDB-lite"/>
    </source>
</evidence>
<dbReference type="GO" id="GO:0005096">
    <property type="term" value="F:GTPase activator activity"/>
    <property type="evidence" value="ECO:0007669"/>
    <property type="project" value="TreeGrafter"/>
</dbReference>
<dbReference type="RefSeq" id="XP_001948718.2">
    <property type="nucleotide sequence ID" value="XM_001948683.4"/>
</dbReference>
<dbReference type="EnsemblMetazoa" id="XM_008180037.3">
    <property type="protein sequence ID" value="XP_008178259.1"/>
    <property type="gene ID" value="LOC100168313"/>
</dbReference>
<feature type="domain" description="Lethal giant larvae homologue 2" evidence="12">
    <location>
        <begin position="261"/>
        <end position="361"/>
    </location>
</feature>
<reference evidence="15" key="1">
    <citation type="submission" date="2010-06" db="EMBL/GenBank/DDBJ databases">
        <authorList>
            <person name="Jiang H."/>
            <person name="Abraham K."/>
            <person name="Ali S."/>
            <person name="Alsbrooks S.L."/>
            <person name="Anim B.N."/>
            <person name="Anosike U.S."/>
            <person name="Attaway T."/>
            <person name="Bandaranaike D.P."/>
            <person name="Battles P.K."/>
            <person name="Bell S.N."/>
            <person name="Bell A.V."/>
            <person name="Beltran B."/>
            <person name="Bickham C."/>
            <person name="Bustamante Y."/>
            <person name="Caleb T."/>
            <person name="Canada A."/>
            <person name="Cardenas V."/>
            <person name="Carter K."/>
            <person name="Chacko J."/>
            <person name="Chandrabose M.N."/>
            <person name="Chavez D."/>
            <person name="Chavez A."/>
            <person name="Chen L."/>
            <person name="Chu H.-S."/>
            <person name="Claassen K.J."/>
            <person name="Cockrell R."/>
            <person name="Collins M."/>
            <person name="Cooper J.A."/>
            <person name="Cree A."/>
            <person name="Curry S.M."/>
            <person name="Da Y."/>
            <person name="Dao M.D."/>
            <person name="Das B."/>
            <person name="Davila M.-L."/>
            <person name="Davy-Carroll L."/>
            <person name="Denson S."/>
            <person name="Dinh H."/>
            <person name="Ebong V.E."/>
            <person name="Edwards J.R."/>
            <person name="Egan A."/>
            <person name="El-Daye J."/>
            <person name="Escobedo L."/>
            <person name="Fernandez S."/>
            <person name="Fernando P.R."/>
            <person name="Flagg N."/>
            <person name="Forbes L.D."/>
            <person name="Fowler R.G."/>
            <person name="Fu Q."/>
            <person name="Gabisi R.A."/>
            <person name="Ganer J."/>
            <person name="Garbino Pronczuk A."/>
            <person name="Garcia R.M."/>
            <person name="Garner T."/>
            <person name="Garrett T.E."/>
            <person name="Gonzalez D.A."/>
            <person name="Hamid H."/>
            <person name="Hawkins E.S."/>
            <person name="Hirani K."/>
            <person name="Hogues M.E."/>
            <person name="Hollins B."/>
            <person name="Hsiao C.-H."/>
            <person name="Jabil R."/>
            <person name="James M.L."/>
            <person name="Jhangiani S.N."/>
            <person name="Johnson B."/>
            <person name="Johnson Q."/>
            <person name="Joshi V."/>
            <person name="Kalu J.B."/>
            <person name="Kam C."/>
            <person name="Kashfia A."/>
            <person name="Keebler J."/>
            <person name="Kisamo H."/>
            <person name="Kovar C.L."/>
            <person name="Lago L.A."/>
            <person name="Lai C.-Y."/>
            <person name="Laidlaw J."/>
            <person name="Lara F."/>
            <person name="Le T.-K."/>
            <person name="Lee S.L."/>
            <person name="Legall F.H."/>
            <person name="Lemon S.J."/>
            <person name="Lewis L.R."/>
            <person name="Li B."/>
            <person name="Liu Y."/>
            <person name="Liu Y.-S."/>
            <person name="Lopez J."/>
            <person name="Lozado R.J."/>
            <person name="Lu J."/>
            <person name="Madu R.C."/>
            <person name="Maheshwari M."/>
            <person name="Maheshwari R."/>
            <person name="Malloy K."/>
            <person name="Martinez E."/>
            <person name="Mathew T."/>
            <person name="Mercado I.C."/>
            <person name="Mercado C."/>
            <person name="Meyer B."/>
            <person name="Montgomery K."/>
            <person name="Morgan M.B."/>
            <person name="Munidasa M."/>
            <person name="Nazareth L.V."/>
            <person name="Nelson J."/>
            <person name="Ng B.M."/>
            <person name="Nguyen N.B."/>
            <person name="Nguyen P.Q."/>
            <person name="Nguyen T."/>
            <person name="Obregon M."/>
            <person name="Okwuonu G.O."/>
            <person name="Onwere C.G."/>
            <person name="Orozco G."/>
            <person name="Parra A."/>
            <person name="Patel S."/>
            <person name="Patil S."/>
            <person name="Perez A."/>
            <person name="Perez Y."/>
            <person name="Pham C."/>
            <person name="Primus E.L."/>
            <person name="Pu L.-L."/>
            <person name="Puazo M."/>
            <person name="Qin X."/>
            <person name="Quiroz J.B."/>
            <person name="Reese J."/>
            <person name="Richards S."/>
            <person name="Rives C.M."/>
            <person name="Robberts R."/>
            <person name="Ruiz S.J."/>
            <person name="Ruiz M.J."/>
            <person name="Santibanez J."/>
            <person name="Schneider B.W."/>
            <person name="Sisson I."/>
            <person name="Smith M."/>
            <person name="Sodergren E."/>
            <person name="Song X.-Z."/>
            <person name="Song B.B."/>
            <person name="Summersgill H."/>
            <person name="Thelus R."/>
            <person name="Thornton R.D."/>
            <person name="Trejos Z.Y."/>
            <person name="Usmani K."/>
            <person name="Vattathil S."/>
            <person name="Villasana D."/>
            <person name="Walker D.L."/>
            <person name="Wang S."/>
            <person name="Wang K."/>
            <person name="White C.S."/>
            <person name="Williams A.C."/>
            <person name="Williamson J."/>
            <person name="Wilson K."/>
            <person name="Woghiren I.O."/>
            <person name="Woodworth J.R."/>
            <person name="Worley K.C."/>
            <person name="Wright R.A."/>
            <person name="Wu W."/>
            <person name="Young L."/>
            <person name="Zhang L."/>
            <person name="Zhang J."/>
            <person name="Zhu Y."/>
            <person name="Muzny D.M."/>
            <person name="Weinstock G."/>
            <person name="Gibbs R.A."/>
        </authorList>
    </citation>
    <scope>NUCLEOTIDE SEQUENCE [LARGE SCALE GENOMIC DNA]</scope>
    <source>
        <strain evidence="15">LSR1</strain>
    </source>
</reference>
<dbReference type="Proteomes" id="UP000007819">
    <property type="component" value="Chromosome A1"/>
</dbReference>
<dbReference type="AlphaFoldDB" id="A0A8R2D160"/>
<dbReference type="Pfam" id="PF08596">
    <property type="entry name" value="Lgl_C"/>
    <property type="match status" value="1"/>
</dbReference>
<feature type="domain" description="Lethal giant larvae (Lgl)-like C-terminal" evidence="13">
    <location>
        <begin position="737"/>
        <end position="952"/>
    </location>
</feature>
<dbReference type="EnsemblMetazoa" id="XM_016800607.2">
    <property type="protein sequence ID" value="XP_016656096.1"/>
    <property type="gene ID" value="LOC100168313"/>
</dbReference>
<dbReference type="PANTHER" id="PTHR10241">
    <property type="entry name" value="LETHAL 2 GIANT LARVAE PROTEIN"/>
    <property type="match status" value="1"/>
</dbReference>
<dbReference type="InterPro" id="IPR013905">
    <property type="entry name" value="Lgl_C_dom"/>
</dbReference>
<reference evidence="14" key="2">
    <citation type="submission" date="2022-06" db="UniProtKB">
        <authorList>
            <consortium name="EnsemblMetazoa"/>
        </authorList>
    </citation>
    <scope>IDENTIFICATION</scope>
</reference>
<keyword evidence="15" id="KW-1185">Reference proteome</keyword>
<sequence>MLKFIRGKGQQPSVERQKIQKDLFAFRRTLQYGFPNKPTSLSWDPLLRIMAIGTSTGSIKVLGKTGVEFYGHLPCSDHAITKLIFVPNQGRLVSLSDDNSLHYWEINDMAIDEVQSYLLEGKLKQISSMCLESSCEHLLLGTEGGNIFFIDLSTFELSDNIIYQDVVMQKVSDEYKKNPGAVEVIAEQPGNQNHILIAYSRGLIVLWDRLNAVAVKTFVSSQQVESVCWEENGESFYSSHNDGSVTLWKINETSDENENTKTIYGPFPCKPISKIVCQQSAQDLNEQLLIFSGGMPRACYGDRHAVTVRLGTTKHVAFELTSKVIDFFTTTASVDEKGCSFLIILAEEEIVCIDLSTEDWPLVQLPYLVSIHASAITFTNFVSDLNEDLWNNIIAIGNLHNENNFSSNEWPVDGGEANIEEEQSRDLLITGHEDGSVKLWVANATPLLPIHVFKSSWVLVGDDADNHSSNSVAPEEDEEEWPPFRKVGNFDPYSDDPRLAIKKVILCPRTGTMIVAGTAGHVIISKFNDQPSSNEIKAVQMNVVGESFVWKGHERLSLKQTGDEANNNNGKNMTCLTFKAGFQPSSVLQVYPPASITAVALHSNWSLVAAGTAHGLVLYDYYRQAPVLTKCTLNPNDLSTAGDTPISRRKSFKKSLRESFRRLRKGRNSTRIVNDKKGASITPDRKRENTGPISPMEARPVERAIEARPVDDALGSMVRCLSFTKTFIVTASHITPTMWAGTNNGSVYIFTISIPPNDKRKERRVTAQLGKEVQLKHRAPVIGITVIDAENRSVTEVQENSTPGKPLDICGPHKVIIASEEQFKIFSLPNLKPVCKLKLTAAEGARVRRMSMAFFKTSDYTESCLLCLTNLGEVIVLSVPDLRRQIHAAVIRREDINGISSLAFTRYGEALYLHSSSELQRISVSATSVTQVDCSLNLPTRDRPSNSRSITPINGYTDDEQDDFPKVNGLTNGTQENGDSNSQLNNSNDLSVGDITIDSIKDHLGSSNTNLNVTSTSNNVDVNNHQKTVTKHELSSTTTTTVKTSNSTTVITNETITVDNISTSLVVEDDPSTQSKFEIHRAPLALMEDLEVETAALCDN</sequence>
<dbReference type="InterPro" id="IPR000664">
    <property type="entry name" value="Lethal2_giant"/>
</dbReference>
<dbReference type="GO" id="GO:0051294">
    <property type="term" value="P:establishment of spindle orientation"/>
    <property type="evidence" value="ECO:0007669"/>
    <property type="project" value="TreeGrafter"/>
</dbReference>
<evidence type="ECO:0000259" key="13">
    <source>
        <dbReference type="Pfam" id="PF08596"/>
    </source>
</evidence>
<dbReference type="GO" id="GO:0008593">
    <property type="term" value="P:regulation of Notch signaling pathway"/>
    <property type="evidence" value="ECO:0007669"/>
    <property type="project" value="TreeGrafter"/>
</dbReference>
<evidence type="ECO:0000256" key="3">
    <source>
        <dbReference type="ARBA" id="ARBA00008070"/>
    </source>
</evidence>
<feature type="compositionally biased region" description="Polar residues" evidence="11">
    <location>
        <begin position="969"/>
        <end position="978"/>
    </location>
</feature>
<dbReference type="GO" id="GO:0006887">
    <property type="term" value="P:exocytosis"/>
    <property type="evidence" value="ECO:0007669"/>
    <property type="project" value="UniProtKB-KW"/>
</dbReference>
<feature type="region of interest" description="Disordered" evidence="11">
    <location>
        <begin position="937"/>
        <end position="990"/>
    </location>
</feature>
<dbReference type="Pfam" id="PF08366">
    <property type="entry name" value="LLGL"/>
    <property type="match status" value="1"/>
</dbReference>
<feature type="region of interest" description="Disordered" evidence="11">
    <location>
        <begin position="466"/>
        <end position="485"/>
    </location>
</feature>
<dbReference type="GO" id="GO:0030866">
    <property type="term" value="P:cortical actin cytoskeleton organization"/>
    <property type="evidence" value="ECO:0007669"/>
    <property type="project" value="TreeGrafter"/>
</dbReference>
<dbReference type="PROSITE" id="PS50082">
    <property type="entry name" value="WD_REPEATS_2"/>
    <property type="match status" value="1"/>
</dbReference>
<dbReference type="GO" id="GO:0005886">
    <property type="term" value="C:plasma membrane"/>
    <property type="evidence" value="ECO:0007669"/>
    <property type="project" value="TreeGrafter"/>
</dbReference>
<keyword evidence="8" id="KW-0677">Repeat</keyword>
<evidence type="ECO:0008006" key="16">
    <source>
        <dbReference type="Google" id="ProtNLM"/>
    </source>
</evidence>
<keyword evidence="7 10" id="KW-0853">WD repeat</keyword>
<dbReference type="RefSeq" id="XP_008178259.1">
    <property type="nucleotide sequence ID" value="XM_008180037.2"/>
</dbReference>
<dbReference type="RefSeq" id="XP_016656096.1">
    <property type="nucleotide sequence ID" value="XM_016800607.1"/>
</dbReference>
<dbReference type="Pfam" id="PF00400">
    <property type="entry name" value="WD40"/>
    <property type="match status" value="1"/>
</dbReference>
<dbReference type="EnsemblMetazoa" id="XM_008180036.3">
    <property type="protein sequence ID" value="XP_008178258.1"/>
    <property type="gene ID" value="LOC100168313"/>
</dbReference>
<keyword evidence="6" id="KW-0597">Phosphoprotein</keyword>
<dbReference type="EnsemblMetazoa" id="XM_001948683.5">
    <property type="protein sequence ID" value="XP_001948718.2"/>
    <property type="gene ID" value="LOC100168313"/>
</dbReference>
<keyword evidence="4" id="KW-0268">Exocytosis</keyword>
<comment type="subcellular location">
    <subcellularLocation>
        <location evidence="2">Cytoplasm</location>
    </subcellularLocation>
    <subcellularLocation>
        <location evidence="1">Endomembrane system</location>
    </subcellularLocation>
</comment>
<evidence type="ECO:0000256" key="9">
    <source>
        <dbReference type="ARBA" id="ARBA00023136"/>
    </source>
</evidence>
<dbReference type="GO" id="GO:0019905">
    <property type="term" value="F:syntaxin binding"/>
    <property type="evidence" value="ECO:0007669"/>
    <property type="project" value="TreeGrafter"/>
</dbReference>
<comment type="similarity">
    <text evidence="3">Belongs to the WD repeat L(2)GL family.</text>
</comment>
<keyword evidence="5" id="KW-0963">Cytoplasm</keyword>
<evidence type="ECO:0000313" key="15">
    <source>
        <dbReference type="Proteomes" id="UP000007819"/>
    </source>
</evidence>
<dbReference type="InterPro" id="IPR013577">
    <property type="entry name" value="LLGL2"/>
</dbReference>
<dbReference type="InterPro" id="IPR001680">
    <property type="entry name" value="WD40_rpt"/>
</dbReference>
<evidence type="ECO:0000256" key="6">
    <source>
        <dbReference type="ARBA" id="ARBA00022553"/>
    </source>
</evidence>
<name>A0A8R2D160_ACYPI</name>
<proteinExistence type="inferred from homology"/>
<dbReference type="InterPro" id="IPR015943">
    <property type="entry name" value="WD40/YVTN_repeat-like_dom_sf"/>
</dbReference>
<dbReference type="GO" id="GO:0045159">
    <property type="term" value="F:myosin II binding"/>
    <property type="evidence" value="ECO:0007669"/>
    <property type="project" value="TreeGrafter"/>
</dbReference>
<evidence type="ECO:0000259" key="12">
    <source>
        <dbReference type="Pfam" id="PF08366"/>
    </source>
</evidence>
<dbReference type="KEGG" id="api:100168313"/>